<evidence type="ECO:0000313" key="2">
    <source>
        <dbReference type="Proteomes" id="UP000499080"/>
    </source>
</evidence>
<evidence type="ECO:0000313" key="1">
    <source>
        <dbReference type="EMBL" id="GBM90351.1"/>
    </source>
</evidence>
<protein>
    <submittedName>
        <fullName evidence="1">Uncharacterized protein</fullName>
    </submittedName>
</protein>
<dbReference type="Proteomes" id="UP000499080">
    <property type="component" value="Unassembled WGS sequence"/>
</dbReference>
<keyword evidence="2" id="KW-1185">Reference proteome</keyword>
<accession>A0A4Y2JJ27</accession>
<reference evidence="1 2" key="1">
    <citation type="journal article" date="2019" name="Sci. Rep.">
        <title>Orb-weaving spider Araneus ventricosus genome elucidates the spidroin gene catalogue.</title>
        <authorList>
            <person name="Kono N."/>
            <person name="Nakamura H."/>
            <person name="Ohtoshi R."/>
            <person name="Moran D.A.P."/>
            <person name="Shinohara A."/>
            <person name="Yoshida Y."/>
            <person name="Fujiwara M."/>
            <person name="Mori M."/>
            <person name="Tomita M."/>
            <person name="Arakawa K."/>
        </authorList>
    </citation>
    <scope>NUCLEOTIDE SEQUENCE [LARGE SCALE GENOMIC DNA]</scope>
</reference>
<dbReference type="EMBL" id="BGPR01003612">
    <property type="protein sequence ID" value="GBM90351.1"/>
    <property type="molecule type" value="Genomic_DNA"/>
</dbReference>
<organism evidence="1 2">
    <name type="scientific">Araneus ventricosus</name>
    <name type="common">Orbweaver spider</name>
    <name type="synonym">Epeira ventricosa</name>
    <dbReference type="NCBI Taxonomy" id="182803"/>
    <lineage>
        <taxon>Eukaryota</taxon>
        <taxon>Metazoa</taxon>
        <taxon>Ecdysozoa</taxon>
        <taxon>Arthropoda</taxon>
        <taxon>Chelicerata</taxon>
        <taxon>Arachnida</taxon>
        <taxon>Araneae</taxon>
        <taxon>Araneomorphae</taxon>
        <taxon>Entelegynae</taxon>
        <taxon>Araneoidea</taxon>
        <taxon>Araneidae</taxon>
        <taxon>Araneus</taxon>
    </lineage>
</organism>
<dbReference type="AlphaFoldDB" id="A0A4Y2JJ27"/>
<name>A0A4Y2JJ27_ARAVE</name>
<comment type="caution">
    <text evidence="1">The sequence shown here is derived from an EMBL/GenBank/DDBJ whole genome shotgun (WGS) entry which is preliminary data.</text>
</comment>
<proteinExistence type="predicted"/>
<gene>
    <name evidence="1" type="ORF">AVEN_47490_1</name>
</gene>
<sequence>MSGFYSVPQISGYGGLLTVRNALNLNPRSIYMGMVRVKFIRRPHKDVVWSFVGRMPDKHPLPPVISAVSFPISSHYISSSSWVSSNGDKRQEKLYKILRHCSTSLEASNGGFLHGWPGRCLLGYQYRHLLRLPGKQALGDRNLVRIEETLQRNLEA</sequence>